<keyword evidence="1" id="KW-1133">Transmembrane helix</keyword>
<organism evidence="2 3">
    <name type="scientific">Aeromonas phage vB_AhyS-A18P4</name>
    <dbReference type="NCBI Taxonomy" id="2608321"/>
    <lineage>
        <taxon>Viruses</taxon>
        <taxon>Duplodnaviria</taxon>
        <taxon>Heunggongvirae</taxon>
        <taxon>Uroviricota</taxon>
        <taxon>Caudoviricetes</taxon>
        <taxon>Casjensviridae</taxon>
        <taxon>Sharonstreetvirus</taxon>
        <taxon>Sharonstreetvirus A18P4</taxon>
    </lineage>
</organism>
<proteinExistence type="predicted"/>
<name>A0A5J6T2Q2_9CAUD</name>
<evidence type="ECO:0000313" key="2">
    <source>
        <dbReference type="EMBL" id="QFG04413.1"/>
    </source>
</evidence>
<keyword evidence="1" id="KW-0812">Transmembrane</keyword>
<sequence length="56" mass="6033">MDKVEIMILVFLMAVVAGAYSVHWLFGLGMSFVVAAAMGDHSAAKNVKGFNHAKHN</sequence>
<reference evidence="2 3" key="1">
    <citation type="submission" date="2019-08" db="EMBL/GenBank/DDBJ databases">
        <authorList>
            <person name="Zhang R."/>
        </authorList>
    </citation>
    <scope>NUCLEOTIDE SEQUENCE [LARGE SCALE GENOMIC DNA]</scope>
</reference>
<keyword evidence="1" id="KW-0472">Membrane</keyword>
<dbReference type="GeneID" id="62680760"/>
<dbReference type="KEGG" id="vg:62680760"/>
<evidence type="ECO:0000256" key="1">
    <source>
        <dbReference type="SAM" id="Phobius"/>
    </source>
</evidence>
<protein>
    <submittedName>
        <fullName evidence="2">Uncharacterized protein</fullName>
    </submittedName>
</protein>
<dbReference type="EMBL" id="MN317029">
    <property type="protein sequence ID" value="QFG04413.1"/>
    <property type="molecule type" value="Genomic_DNA"/>
</dbReference>
<dbReference type="Proteomes" id="UP000326305">
    <property type="component" value="Segment"/>
</dbReference>
<feature type="transmembrane region" description="Helical" evidence="1">
    <location>
        <begin position="6"/>
        <end position="38"/>
    </location>
</feature>
<dbReference type="RefSeq" id="YP_009998178.1">
    <property type="nucleotide sequence ID" value="NC_052984.1"/>
</dbReference>
<accession>A0A5J6T2Q2</accession>
<keyword evidence="3" id="KW-1185">Reference proteome</keyword>
<evidence type="ECO:0000313" key="3">
    <source>
        <dbReference type="Proteomes" id="UP000326305"/>
    </source>
</evidence>